<proteinExistence type="predicted"/>
<protein>
    <submittedName>
        <fullName evidence="3">Uncharacterized protein</fullName>
    </submittedName>
</protein>
<gene>
    <name evidence="3" type="ORF">BLNAU_12035</name>
</gene>
<feature type="signal peptide" evidence="2">
    <location>
        <begin position="1"/>
        <end position="22"/>
    </location>
</feature>
<keyword evidence="4" id="KW-1185">Reference proteome</keyword>
<reference evidence="3 4" key="1">
    <citation type="journal article" date="2022" name="bioRxiv">
        <title>Genomics of Preaxostyla Flagellates Illuminates Evolutionary Transitions and the Path Towards Mitochondrial Loss.</title>
        <authorList>
            <person name="Novak L.V.F."/>
            <person name="Treitli S.C."/>
            <person name="Pyrih J."/>
            <person name="Halakuc P."/>
            <person name="Pipaliya S.V."/>
            <person name="Vacek V."/>
            <person name="Brzon O."/>
            <person name="Soukal P."/>
            <person name="Eme L."/>
            <person name="Dacks J.B."/>
            <person name="Karnkowska A."/>
            <person name="Elias M."/>
            <person name="Hampl V."/>
        </authorList>
    </citation>
    <scope>NUCLEOTIDE SEQUENCE [LARGE SCALE GENOMIC DNA]</scope>
    <source>
        <strain evidence="3">NAU3</strain>
        <tissue evidence="3">Gut</tissue>
    </source>
</reference>
<evidence type="ECO:0000256" key="1">
    <source>
        <dbReference type="SAM" id="MobiDB-lite"/>
    </source>
</evidence>
<comment type="caution">
    <text evidence="3">The sequence shown here is derived from an EMBL/GenBank/DDBJ whole genome shotgun (WGS) entry which is preliminary data.</text>
</comment>
<evidence type="ECO:0000256" key="2">
    <source>
        <dbReference type="SAM" id="SignalP"/>
    </source>
</evidence>
<sequence length="294" mass="32300">MKMLGTLIWSCLAKVRLSLIKADLISQIVASLSPQSFLLGNTDSIHMNVMKTITRSLWHATLYGLTELGIKDYKKQQAVHETILQQVIVPSEKYIWHLCVNRYSIVDGDQSGELMQFFTRLLRISPSYQPTMDFVVNLPSRSMVATLSFSFFTTLALLVCGRQCVHRSLVGDTLCILLCSHHSVPISPSIYCLSYSLCLSLTTHTLPLPSAFPSPPTPSHSLCLSLTTHTLPLPSAFPSPPTPSHSPLPFPHHPHPPTPLCLSLTTHTLPLPSASPSPPTHSHSPMPSLSSQLV</sequence>
<evidence type="ECO:0000313" key="3">
    <source>
        <dbReference type="EMBL" id="KAK2953046.1"/>
    </source>
</evidence>
<accession>A0ABQ9XKT6</accession>
<keyword evidence="2" id="KW-0732">Signal</keyword>
<feature type="compositionally biased region" description="Low complexity" evidence="1">
    <location>
        <begin position="280"/>
        <end position="294"/>
    </location>
</feature>
<dbReference type="EMBL" id="JARBJD010000096">
    <property type="protein sequence ID" value="KAK2953046.1"/>
    <property type="molecule type" value="Genomic_DNA"/>
</dbReference>
<evidence type="ECO:0000313" key="4">
    <source>
        <dbReference type="Proteomes" id="UP001281761"/>
    </source>
</evidence>
<name>A0ABQ9XKT6_9EUKA</name>
<organism evidence="3 4">
    <name type="scientific">Blattamonas nauphoetae</name>
    <dbReference type="NCBI Taxonomy" id="2049346"/>
    <lineage>
        <taxon>Eukaryota</taxon>
        <taxon>Metamonada</taxon>
        <taxon>Preaxostyla</taxon>
        <taxon>Oxymonadida</taxon>
        <taxon>Blattamonas</taxon>
    </lineage>
</organism>
<feature type="chain" id="PRO_5046933081" evidence="2">
    <location>
        <begin position="23"/>
        <end position="294"/>
    </location>
</feature>
<dbReference type="Proteomes" id="UP001281761">
    <property type="component" value="Unassembled WGS sequence"/>
</dbReference>
<feature type="region of interest" description="Disordered" evidence="1">
    <location>
        <begin position="272"/>
        <end position="294"/>
    </location>
</feature>